<dbReference type="HAMAP" id="MF_00099">
    <property type="entry name" value="CheB_chemtxs"/>
    <property type="match status" value="1"/>
</dbReference>
<feature type="active site" evidence="3 4">
    <location>
        <position position="204"/>
    </location>
</feature>
<keyword evidence="3" id="KW-0963">Cytoplasm</keyword>
<dbReference type="CDD" id="cd17541">
    <property type="entry name" value="REC_CheB-like"/>
    <property type="match status" value="1"/>
</dbReference>
<dbReference type="AlphaFoldDB" id="A0A2M9XCR1"/>
<dbReference type="GO" id="GO:0050568">
    <property type="term" value="F:protein-glutamine glutaminase activity"/>
    <property type="evidence" value="ECO:0007669"/>
    <property type="project" value="UniProtKB-UniRule"/>
</dbReference>
<dbReference type="InterPro" id="IPR008248">
    <property type="entry name" value="CheB-like"/>
</dbReference>
<dbReference type="PANTHER" id="PTHR42872">
    <property type="entry name" value="PROTEIN-GLUTAMATE METHYLESTERASE/PROTEIN-GLUTAMINE GLUTAMINASE"/>
    <property type="match status" value="1"/>
</dbReference>
<dbReference type="GO" id="GO:0005737">
    <property type="term" value="C:cytoplasm"/>
    <property type="evidence" value="ECO:0007669"/>
    <property type="project" value="UniProtKB-SubCell"/>
</dbReference>
<feature type="domain" description="Response regulatory" evidence="6">
    <location>
        <begin position="11"/>
        <end position="129"/>
    </location>
</feature>
<evidence type="ECO:0000313" key="9">
    <source>
        <dbReference type="Proteomes" id="UP000232196"/>
    </source>
</evidence>
<proteinExistence type="inferred from homology"/>
<dbReference type="GO" id="GO:0006935">
    <property type="term" value="P:chemotaxis"/>
    <property type="evidence" value="ECO:0007669"/>
    <property type="project" value="UniProtKB-UniRule"/>
</dbReference>
<dbReference type="PROSITE" id="PS50110">
    <property type="entry name" value="RESPONSE_REGULATORY"/>
    <property type="match status" value="1"/>
</dbReference>
<comment type="domain">
    <text evidence="3">Contains a C-terminal catalytic domain, and an N-terminal region which modulates catalytic activity.</text>
</comment>
<dbReference type="Proteomes" id="UP000232196">
    <property type="component" value="Unassembled WGS sequence"/>
</dbReference>
<evidence type="ECO:0000256" key="4">
    <source>
        <dbReference type="PROSITE-ProRule" id="PRU00050"/>
    </source>
</evidence>
<keyword evidence="3 5" id="KW-0597">Phosphoprotein</keyword>
<dbReference type="InterPro" id="IPR000673">
    <property type="entry name" value="Sig_transdc_resp-reg_Me-estase"/>
</dbReference>
<evidence type="ECO:0000259" key="7">
    <source>
        <dbReference type="PROSITE" id="PS50122"/>
    </source>
</evidence>
<feature type="active site" evidence="3 4">
    <location>
        <position position="300"/>
    </location>
</feature>
<reference evidence="8 9" key="1">
    <citation type="submission" date="2017-07" db="EMBL/GenBank/DDBJ databases">
        <title>Leptospira spp. isolated from tropical soils.</title>
        <authorList>
            <person name="Thibeaux R."/>
            <person name="Iraola G."/>
            <person name="Ferres I."/>
            <person name="Bierque E."/>
            <person name="Girault D."/>
            <person name="Soupe-Gilbert M.-E."/>
            <person name="Picardeau M."/>
            <person name="Goarant C."/>
        </authorList>
    </citation>
    <scope>NUCLEOTIDE SEQUENCE [LARGE SCALE GENOMIC DNA]</scope>
    <source>
        <strain evidence="8 9">MCA1-C-A1</strain>
    </source>
</reference>
<sequence>MVGTPADGSIRVVIIDDSLLVRNIISDQIKKESRIQVIATGKTGVDCIELATKLRPDIVILDVEMPVMDGLSALQELQKRKLGIPVMMLSVLTQHGADATFKALEYGAIDFVPKPSSSNQFNPEEIGTVLKNRILAYFDSLRPSHADLDPKKIVDTVKSKIFKNEKKAVEAVCIGTSTGGPKALQTVFSDFPENFHLPIFVVQHMPIGFTKAFASRLNDHSKITVKEAEDGEEVRPGTGYVAPGDAHLKIESKAGRKWIALGREALVNGHRPSVEVLFDSAIREYGSALVGVIMTGMGKDGAAATLRMRETGASTVAQDEDSSVIFGMNRQAIEMGGVQFVEPVSAITSRILSILKERGN</sequence>
<dbReference type="InterPro" id="IPR035909">
    <property type="entry name" value="CheB_C"/>
</dbReference>
<dbReference type="SUPFAM" id="SSF52172">
    <property type="entry name" value="CheY-like"/>
    <property type="match status" value="1"/>
</dbReference>
<comment type="similarity">
    <text evidence="3">Belongs to the CheB family.</text>
</comment>
<keyword evidence="1 3" id="KW-0378">Hydrolase</keyword>
<dbReference type="SUPFAM" id="SSF52738">
    <property type="entry name" value="Methylesterase CheB, C-terminal domain"/>
    <property type="match status" value="1"/>
</dbReference>
<gene>
    <name evidence="3" type="primary">cheB</name>
    <name evidence="8" type="ORF">CH357_11265</name>
</gene>
<evidence type="ECO:0000256" key="2">
    <source>
        <dbReference type="ARBA" id="ARBA00048267"/>
    </source>
</evidence>
<keyword evidence="9" id="KW-1185">Reference proteome</keyword>
<dbReference type="Gene3D" id="3.40.50.180">
    <property type="entry name" value="Methylesterase CheB, C-terminal domain"/>
    <property type="match status" value="1"/>
</dbReference>
<evidence type="ECO:0000256" key="3">
    <source>
        <dbReference type="HAMAP-Rule" id="MF_00099"/>
    </source>
</evidence>
<feature type="modified residue" description="4-aspartylphosphate" evidence="3 5">
    <location>
        <position position="62"/>
    </location>
</feature>
<comment type="caution">
    <text evidence="8">The sequence shown here is derived from an EMBL/GenBank/DDBJ whole genome shotgun (WGS) entry which is preliminary data.</text>
</comment>
<dbReference type="InterPro" id="IPR011006">
    <property type="entry name" value="CheY-like_superfamily"/>
</dbReference>
<dbReference type="SMART" id="SM00448">
    <property type="entry name" value="REC"/>
    <property type="match status" value="1"/>
</dbReference>
<keyword evidence="3 4" id="KW-0145">Chemotaxis</keyword>
<feature type="active site" evidence="3 4">
    <location>
        <position position="177"/>
    </location>
</feature>
<feature type="domain" description="CheB-type methylesterase" evidence="7">
    <location>
        <begin position="165"/>
        <end position="358"/>
    </location>
</feature>
<evidence type="ECO:0000313" key="8">
    <source>
        <dbReference type="EMBL" id="PJZ25486.1"/>
    </source>
</evidence>
<comment type="catalytic activity">
    <reaction evidence="2 3">
        <text>[protein]-L-glutamate 5-O-methyl ester + H2O = L-glutamyl-[protein] + methanol + H(+)</text>
        <dbReference type="Rhea" id="RHEA:23236"/>
        <dbReference type="Rhea" id="RHEA-COMP:10208"/>
        <dbReference type="Rhea" id="RHEA-COMP:10311"/>
        <dbReference type="ChEBI" id="CHEBI:15377"/>
        <dbReference type="ChEBI" id="CHEBI:15378"/>
        <dbReference type="ChEBI" id="CHEBI:17790"/>
        <dbReference type="ChEBI" id="CHEBI:29973"/>
        <dbReference type="ChEBI" id="CHEBI:82795"/>
        <dbReference type="EC" id="3.1.1.61"/>
    </reaction>
</comment>
<comment type="PTM">
    <text evidence="3">Phosphorylated by CheA. Phosphorylation of the N-terminal regulatory domain activates the methylesterase activity.</text>
</comment>
<name>A0A2M9XCR1_9LEPT</name>
<comment type="function">
    <text evidence="3">Involved in chemotaxis. Part of a chemotaxis signal transduction system that modulates chemotaxis in response to various stimuli. Catalyzes the demethylation of specific methylglutamate residues introduced into the chemoreceptors (methyl-accepting chemotaxis proteins or MCP) by CheR. Also mediates the irreversible deamidation of specific glutamine residues to glutamic acid.</text>
</comment>
<evidence type="ECO:0000256" key="1">
    <source>
        <dbReference type="ARBA" id="ARBA00022801"/>
    </source>
</evidence>
<dbReference type="EC" id="3.5.1.44" evidence="3"/>
<protein>
    <recommendedName>
        <fullName evidence="3">Protein-glutamate methylesterase/protein-glutamine glutaminase</fullName>
        <ecNumber evidence="3">3.1.1.61</ecNumber>
        <ecNumber evidence="3">3.5.1.44</ecNumber>
    </recommendedName>
</protein>
<organism evidence="8 9">
    <name type="scientific">Leptospira hartskeerlii</name>
    <dbReference type="NCBI Taxonomy" id="2023177"/>
    <lineage>
        <taxon>Bacteria</taxon>
        <taxon>Pseudomonadati</taxon>
        <taxon>Spirochaetota</taxon>
        <taxon>Spirochaetia</taxon>
        <taxon>Leptospirales</taxon>
        <taxon>Leptospiraceae</taxon>
        <taxon>Leptospira</taxon>
    </lineage>
</organism>
<dbReference type="RefSeq" id="WP_100706829.1">
    <property type="nucleotide sequence ID" value="NZ_NPDL01000011.1"/>
</dbReference>
<dbReference type="GO" id="GO:0008984">
    <property type="term" value="F:protein-glutamate methylesterase activity"/>
    <property type="evidence" value="ECO:0007669"/>
    <property type="project" value="UniProtKB-UniRule"/>
</dbReference>
<comment type="subcellular location">
    <subcellularLocation>
        <location evidence="3">Cytoplasm</location>
    </subcellularLocation>
</comment>
<evidence type="ECO:0000259" key="6">
    <source>
        <dbReference type="PROSITE" id="PS50110"/>
    </source>
</evidence>
<dbReference type="GO" id="GO:0000156">
    <property type="term" value="F:phosphorelay response regulator activity"/>
    <property type="evidence" value="ECO:0007669"/>
    <property type="project" value="InterPro"/>
</dbReference>
<comment type="catalytic activity">
    <reaction evidence="3">
        <text>L-glutaminyl-[protein] + H2O = L-glutamyl-[protein] + NH4(+)</text>
        <dbReference type="Rhea" id="RHEA:16441"/>
        <dbReference type="Rhea" id="RHEA-COMP:10207"/>
        <dbReference type="Rhea" id="RHEA-COMP:10208"/>
        <dbReference type="ChEBI" id="CHEBI:15377"/>
        <dbReference type="ChEBI" id="CHEBI:28938"/>
        <dbReference type="ChEBI" id="CHEBI:29973"/>
        <dbReference type="ChEBI" id="CHEBI:30011"/>
        <dbReference type="EC" id="3.5.1.44"/>
    </reaction>
</comment>
<dbReference type="Gene3D" id="3.40.50.2300">
    <property type="match status" value="1"/>
</dbReference>
<dbReference type="PIRSF" id="PIRSF000876">
    <property type="entry name" value="RR_chemtxs_CheB"/>
    <property type="match status" value="1"/>
</dbReference>
<evidence type="ECO:0000256" key="5">
    <source>
        <dbReference type="PROSITE-ProRule" id="PRU00169"/>
    </source>
</evidence>
<dbReference type="PROSITE" id="PS50122">
    <property type="entry name" value="CHEB"/>
    <property type="match status" value="1"/>
</dbReference>
<dbReference type="NCBIfam" id="NF001965">
    <property type="entry name" value="PRK00742.1"/>
    <property type="match status" value="1"/>
</dbReference>
<dbReference type="PANTHER" id="PTHR42872:SF3">
    <property type="entry name" value="PROTEIN-GLUTAMATE METHYLESTERASE_PROTEIN-GLUTAMINE GLUTAMINASE 1"/>
    <property type="match status" value="1"/>
</dbReference>
<dbReference type="EMBL" id="NPDN01000005">
    <property type="protein sequence ID" value="PJZ25486.1"/>
    <property type="molecule type" value="Genomic_DNA"/>
</dbReference>
<dbReference type="Pfam" id="PF01339">
    <property type="entry name" value="CheB_methylest"/>
    <property type="match status" value="1"/>
</dbReference>
<dbReference type="InterPro" id="IPR001789">
    <property type="entry name" value="Sig_transdc_resp-reg_receiver"/>
</dbReference>
<dbReference type="OrthoDB" id="9793421at2"/>
<dbReference type="CDD" id="cd16432">
    <property type="entry name" value="CheB_Rec"/>
    <property type="match status" value="1"/>
</dbReference>
<dbReference type="EC" id="3.1.1.61" evidence="3"/>
<dbReference type="Pfam" id="PF00072">
    <property type="entry name" value="Response_reg"/>
    <property type="match status" value="1"/>
</dbReference>
<accession>A0A2M9XCR1</accession>